<dbReference type="RefSeq" id="WP_131452658.1">
    <property type="nucleotide sequence ID" value="NZ_BMJK01000001.1"/>
</dbReference>
<dbReference type="CDD" id="cd03801">
    <property type="entry name" value="GT4_PimA-like"/>
    <property type="match status" value="1"/>
</dbReference>
<dbReference type="AlphaFoldDB" id="A0A845A771"/>
<organism evidence="2 3">
    <name type="scientific">Aurantiacibacter arachoides</name>
    <dbReference type="NCBI Taxonomy" id="1850444"/>
    <lineage>
        <taxon>Bacteria</taxon>
        <taxon>Pseudomonadati</taxon>
        <taxon>Pseudomonadota</taxon>
        <taxon>Alphaproteobacteria</taxon>
        <taxon>Sphingomonadales</taxon>
        <taxon>Erythrobacteraceae</taxon>
        <taxon>Aurantiacibacter</taxon>
    </lineage>
</organism>
<protein>
    <submittedName>
        <fullName evidence="2">Glycosyltransferase</fullName>
    </submittedName>
</protein>
<dbReference type="SUPFAM" id="SSF53756">
    <property type="entry name" value="UDP-Glycosyltransferase/glycogen phosphorylase"/>
    <property type="match status" value="1"/>
</dbReference>
<feature type="domain" description="Glycosyl transferase family 1" evidence="1">
    <location>
        <begin position="200"/>
        <end position="365"/>
    </location>
</feature>
<dbReference type="GO" id="GO:0016757">
    <property type="term" value="F:glycosyltransferase activity"/>
    <property type="evidence" value="ECO:0007669"/>
    <property type="project" value="InterPro"/>
</dbReference>
<evidence type="ECO:0000313" key="3">
    <source>
        <dbReference type="Proteomes" id="UP000460626"/>
    </source>
</evidence>
<dbReference type="InterPro" id="IPR001296">
    <property type="entry name" value="Glyco_trans_1"/>
</dbReference>
<dbReference type="Proteomes" id="UP000460626">
    <property type="component" value="Unassembled WGS sequence"/>
</dbReference>
<dbReference type="PANTHER" id="PTHR45947">
    <property type="entry name" value="SULFOQUINOVOSYL TRANSFERASE SQD2"/>
    <property type="match status" value="1"/>
</dbReference>
<gene>
    <name evidence="2" type="ORF">GRI62_07145</name>
</gene>
<dbReference type="Gene3D" id="3.40.50.2000">
    <property type="entry name" value="Glycogen Phosphorylase B"/>
    <property type="match status" value="2"/>
</dbReference>
<dbReference type="EMBL" id="WTYH01000001">
    <property type="protein sequence ID" value="MXO93379.1"/>
    <property type="molecule type" value="Genomic_DNA"/>
</dbReference>
<dbReference type="PANTHER" id="PTHR45947:SF3">
    <property type="entry name" value="SULFOQUINOVOSYL TRANSFERASE SQD2"/>
    <property type="match status" value="1"/>
</dbReference>
<name>A0A845A771_9SPHN</name>
<dbReference type="Pfam" id="PF00534">
    <property type="entry name" value="Glycos_transf_1"/>
    <property type="match status" value="1"/>
</dbReference>
<keyword evidence="2" id="KW-0808">Transferase</keyword>
<evidence type="ECO:0000313" key="2">
    <source>
        <dbReference type="EMBL" id="MXO93379.1"/>
    </source>
</evidence>
<sequence length="392" mass="42594">MSGKPRLAVVVSHPIQYYAPLFRTLAQRCDLQVFYAFQPSPDQLGAVDFGKAFAWDVDLLDGYASTFMTNVSTRPGTDDFGGCDTPDVGRHLRAGQFDAVLIFGWYLKSYRQALMAAKRQGLPALVRGDSNLAMPASPVKRLVKAMVNPPFLRLFDRALYVGERSRAFYRHYRFPDRRLFFSPHCVDNDWFAARATRAERQRMRAQMGIAEDAFVVLFAGKLVERKRPLDAVRALAMCRAQGRKVELLVAGSGVLEQAIRAEAQAGDLPHYMLGFCNQTQMPPAYAAADVLVLPSDGSETWGLVANEAMACGTPVIVSDACGCAPDLAADGSAGRVVPLGDVEGLAAAIASVMDDPPTQQAIAERIARYSLDRAADGVMQAVRSLPQGQGAA</sequence>
<proteinExistence type="predicted"/>
<evidence type="ECO:0000259" key="1">
    <source>
        <dbReference type="Pfam" id="PF00534"/>
    </source>
</evidence>
<keyword evidence="3" id="KW-1185">Reference proteome</keyword>
<comment type="caution">
    <text evidence="2">The sequence shown here is derived from an EMBL/GenBank/DDBJ whole genome shotgun (WGS) entry which is preliminary data.</text>
</comment>
<reference evidence="2 3" key="1">
    <citation type="submission" date="2019-12" db="EMBL/GenBank/DDBJ databases">
        <title>Genomic-based taxomic classification of the family Erythrobacteraceae.</title>
        <authorList>
            <person name="Xu L."/>
        </authorList>
    </citation>
    <scope>NUCLEOTIDE SEQUENCE [LARGE SCALE GENOMIC DNA]</scope>
    <source>
        <strain evidence="2 3">RC4-10-4</strain>
    </source>
</reference>
<dbReference type="OrthoDB" id="503550at2"/>
<dbReference type="InterPro" id="IPR050194">
    <property type="entry name" value="Glycosyltransferase_grp1"/>
</dbReference>
<accession>A0A845A771</accession>